<sequence>MRHRIQTVLGARYSPLSRFDWNTAADVGLTSSLFDIEANIRDGDAREGLDERGTQEVHRLMQEHNISFDEARLRRHRAMLSRNNIDPLTGMPLDAKAVTRL</sequence>
<evidence type="ECO:0000313" key="4">
    <source>
        <dbReference type="Proteomes" id="UP000818624"/>
    </source>
</evidence>
<reference evidence="3 4" key="1">
    <citation type="journal article" date="2020" name="Elife">
        <title>Loss of centromere function drives karyotype evolution in closely related Malassezia species.</title>
        <authorList>
            <person name="Sankaranarayanan S.R."/>
            <person name="Ianiri G."/>
            <person name="Coelho M.A."/>
            <person name="Reza M.H."/>
            <person name="Thimmappa B.C."/>
            <person name="Ganguly P."/>
            <person name="Vadnala R.N."/>
            <person name="Sun S."/>
            <person name="Siddharthan R."/>
            <person name="Tellgren-Roth C."/>
            <person name="Dawson T.L."/>
            <person name="Heitman J."/>
            <person name="Sanyal K."/>
        </authorList>
    </citation>
    <scope>NUCLEOTIDE SEQUENCE [LARGE SCALE GENOMIC DNA]</scope>
    <source>
        <strain evidence="3">CBS14141</strain>
    </source>
</reference>
<dbReference type="PANTHER" id="PTHR28023:SF1">
    <property type="entry name" value="UPF0357 PROTEIN YCL012C"/>
    <property type="match status" value="1"/>
</dbReference>
<dbReference type="InterPro" id="IPR018559">
    <property type="entry name" value="DUF2015"/>
</dbReference>
<protein>
    <submittedName>
        <fullName evidence="3">Uncharacterized protein</fullName>
    </submittedName>
</protein>
<organism evidence="3 4">
    <name type="scientific">Malassezia furfur</name>
    <name type="common">Pityriasis versicolor infection agent</name>
    <name type="synonym">Pityrosporum furfur</name>
    <dbReference type="NCBI Taxonomy" id="55194"/>
    <lineage>
        <taxon>Eukaryota</taxon>
        <taxon>Fungi</taxon>
        <taxon>Dikarya</taxon>
        <taxon>Basidiomycota</taxon>
        <taxon>Ustilaginomycotina</taxon>
        <taxon>Malasseziomycetes</taxon>
        <taxon>Malasseziales</taxon>
        <taxon>Malasseziaceae</taxon>
        <taxon>Malassezia</taxon>
    </lineage>
</organism>
<evidence type="ECO:0000256" key="2">
    <source>
        <dbReference type="ARBA" id="ARBA00022729"/>
    </source>
</evidence>
<keyword evidence="2" id="KW-0732">Signal</keyword>
<gene>
    <name evidence="3" type="ORF">GLX27_001515</name>
</gene>
<dbReference type="Proteomes" id="UP000818624">
    <property type="component" value="Chromosome 1"/>
</dbReference>
<dbReference type="EMBL" id="CP046234">
    <property type="protein sequence ID" value="WFD46871.1"/>
    <property type="molecule type" value="Genomic_DNA"/>
</dbReference>
<dbReference type="Pfam" id="PF09435">
    <property type="entry name" value="DUF2015"/>
    <property type="match status" value="1"/>
</dbReference>
<evidence type="ECO:0000313" key="3">
    <source>
        <dbReference type="EMBL" id="WFD46871.1"/>
    </source>
</evidence>
<evidence type="ECO:0000256" key="1">
    <source>
        <dbReference type="ARBA" id="ARBA00008325"/>
    </source>
</evidence>
<dbReference type="PANTHER" id="PTHR28023">
    <property type="entry name" value="UPF0357 PROTEIN YCL012C"/>
    <property type="match status" value="1"/>
</dbReference>
<name>A0ABY8EMT0_MALFU</name>
<comment type="similarity">
    <text evidence="1">Belongs to the UPF0357 family.</text>
</comment>
<keyword evidence="4" id="KW-1185">Reference proteome</keyword>
<proteinExistence type="inferred from homology"/>
<accession>A0ABY8EMT0</accession>